<dbReference type="CDD" id="cd01453">
    <property type="entry name" value="vWA_transcription_factor_IIH_type"/>
    <property type="match status" value="1"/>
</dbReference>
<keyword evidence="6 11" id="KW-0862">Zinc</keyword>
<evidence type="ECO:0000256" key="7">
    <source>
        <dbReference type="ARBA" id="ARBA00023015"/>
    </source>
</evidence>
<dbReference type="InterPro" id="IPR046349">
    <property type="entry name" value="C1-like_sf"/>
</dbReference>
<dbReference type="PANTHER" id="PTHR12695:SF2">
    <property type="entry name" value="GENERAL TRANSCRIPTION FACTOR IIH SUBUNIT 2-RELATED"/>
    <property type="match status" value="1"/>
</dbReference>
<feature type="zinc finger region" description="C4-type" evidence="12">
    <location>
        <begin position="292"/>
        <end position="309"/>
    </location>
</feature>
<evidence type="ECO:0000259" key="15">
    <source>
        <dbReference type="PROSITE" id="PS50234"/>
    </source>
</evidence>
<evidence type="ECO:0000256" key="12">
    <source>
        <dbReference type="PIRSR" id="PIRSR015919-1"/>
    </source>
</evidence>
<reference evidence="17" key="1">
    <citation type="submission" date="2025-08" db="UniProtKB">
        <authorList>
            <consortium name="RefSeq"/>
        </authorList>
    </citation>
    <scope>IDENTIFICATION</scope>
</reference>
<dbReference type="Pfam" id="PF04056">
    <property type="entry name" value="Ssl1"/>
    <property type="match status" value="1"/>
</dbReference>
<evidence type="ECO:0000256" key="13">
    <source>
        <dbReference type="PROSITE-ProRule" id="PRU00042"/>
    </source>
</evidence>
<dbReference type="GO" id="GO:0008270">
    <property type="term" value="F:zinc ion binding"/>
    <property type="evidence" value="ECO:0007669"/>
    <property type="project" value="UniProtKB-UniRule"/>
</dbReference>
<dbReference type="AlphaFoldDB" id="A0AAJ6VM24"/>
<dbReference type="FunFam" id="3.40.50.410:FF:000015">
    <property type="entry name" value="General transcription factor IIH subunit 2"/>
    <property type="match status" value="1"/>
</dbReference>
<dbReference type="GO" id="GO:0006357">
    <property type="term" value="P:regulation of transcription by RNA polymerase II"/>
    <property type="evidence" value="ECO:0007669"/>
    <property type="project" value="TreeGrafter"/>
</dbReference>
<dbReference type="GO" id="GO:0000439">
    <property type="term" value="C:transcription factor TFIIH core complex"/>
    <property type="evidence" value="ECO:0007669"/>
    <property type="project" value="InterPro"/>
</dbReference>
<comment type="similarity">
    <text evidence="2 11">Belongs to the GTF2H2 family.</text>
</comment>
<evidence type="ECO:0000259" key="14">
    <source>
        <dbReference type="PROSITE" id="PS50157"/>
    </source>
</evidence>
<dbReference type="Gene3D" id="3.30.40.10">
    <property type="entry name" value="Zinc/RING finger domain, C3HC4 (zinc finger)"/>
    <property type="match status" value="1"/>
</dbReference>
<sequence>MAEDEEDKEYRWETGYEKTWEAIKEDDHGMLEISVADIIHKAKRKRQLERKEGSRLGMMRHLYVILDCSESMTNQDLKPTRFLCALKLLEDFIDEFFYQNPISQLGIIITRNKRAEKITDLTGNSKKPLKDLRNLQQTSFTGEPSLQNSLDIALKTLKMLPSHSSKEILLIMGSLTTCDPGDIGETIQTLKTEGVRCSVIGLAAELNICKVMALNTGGDHGVVLDDKHFKEKLTAHVDPPPAATRLDAALVKMGFPHHALHASTTELSVAVCMCHADKLEENSRFTNPGYLCPQCLSKHCELPVECRACGLTLVSAPHLARSYHYLFPIKHFKEEQYEGVPSSCYACQKFFVETDRKIYVCEKCKQIFCMDCEIFIHESLHTCPGCATNPEIMFKSINNSKNPL</sequence>
<dbReference type="SUPFAM" id="SSF53300">
    <property type="entry name" value="vWA-like"/>
    <property type="match status" value="1"/>
</dbReference>
<keyword evidence="9" id="KW-0234">DNA repair</keyword>
<dbReference type="InterPro" id="IPR002035">
    <property type="entry name" value="VWF_A"/>
</dbReference>
<keyword evidence="8 11" id="KW-0804">Transcription</keyword>
<dbReference type="PIRSF" id="PIRSF015919">
    <property type="entry name" value="TFIIH_SSL1"/>
    <property type="match status" value="1"/>
</dbReference>
<feature type="domain" description="C2H2-type" evidence="14">
    <location>
        <begin position="359"/>
        <end position="382"/>
    </location>
</feature>
<name>A0AAJ6VM24_9HYME</name>
<protein>
    <recommendedName>
        <fullName evidence="11">General transcription factor IIH subunit</fullName>
    </recommendedName>
</protein>
<feature type="domain" description="VWFA" evidence="15">
    <location>
        <begin position="61"/>
        <end position="237"/>
    </location>
</feature>
<gene>
    <name evidence="17" type="primary">LOC105359817</name>
</gene>
<keyword evidence="5 13" id="KW-0863">Zinc-finger</keyword>
<dbReference type="GO" id="GO:0006351">
    <property type="term" value="P:DNA-templated transcription"/>
    <property type="evidence" value="ECO:0007669"/>
    <property type="project" value="InterPro"/>
</dbReference>
<dbReference type="InterPro" id="IPR013083">
    <property type="entry name" value="Znf_RING/FYVE/PHD"/>
</dbReference>
<dbReference type="InterPro" id="IPR013087">
    <property type="entry name" value="Znf_C2H2_type"/>
</dbReference>
<evidence type="ECO:0000313" key="17">
    <source>
        <dbReference type="RefSeq" id="XP_011494824.1"/>
    </source>
</evidence>
<dbReference type="PROSITE" id="PS00028">
    <property type="entry name" value="ZINC_FINGER_C2H2_1"/>
    <property type="match status" value="1"/>
</dbReference>
<dbReference type="KEGG" id="csol:105359817"/>
<dbReference type="PROSITE" id="PS50157">
    <property type="entry name" value="ZINC_FINGER_C2H2_2"/>
    <property type="match status" value="1"/>
</dbReference>
<dbReference type="SMART" id="SM01047">
    <property type="entry name" value="C1_4"/>
    <property type="match status" value="1"/>
</dbReference>
<dbReference type="InterPro" id="IPR036465">
    <property type="entry name" value="vWFA_dom_sf"/>
</dbReference>
<dbReference type="NCBIfam" id="TIGR00622">
    <property type="entry name" value="ssl1"/>
    <property type="match status" value="1"/>
</dbReference>
<keyword evidence="4" id="KW-0227">DNA damage</keyword>
<keyword evidence="7 11" id="KW-0805">Transcription regulation</keyword>
<keyword evidence="3 11" id="KW-0479">Metal-binding</keyword>
<evidence type="ECO:0000256" key="2">
    <source>
        <dbReference type="ARBA" id="ARBA00006092"/>
    </source>
</evidence>
<comment type="subcellular location">
    <subcellularLocation>
        <location evidence="1 11">Nucleus</location>
    </subcellularLocation>
</comment>
<dbReference type="PROSITE" id="PS50234">
    <property type="entry name" value="VWFA"/>
    <property type="match status" value="1"/>
</dbReference>
<evidence type="ECO:0000256" key="11">
    <source>
        <dbReference type="PIRNR" id="PIRNR015919"/>
    </source>
</evidence>
<organism evidence="16 17">
    <name type="scientific">Ceratosolen solmsi marchali</name>
    <dbReference type="NCBI Taxonomy" id="326594"/>
    <lineage>
        <taxon>Eukaryota</taxon>
        <taxon>Metazoa</taxon>
        <taxon>Ecdysozoa</taxon>
        <taxon>Arthropoda</taxon>
        <taxon>Hexapoda</taxon>
        <taxon>Insecta</taxon>
        <taxon>Pterygota</taxon>
        <taxon>Neoptera</taxon>
        <taxon>Endopterygota</taxon>
        <taxon>Hymenoptera</taxon>
        <taxon>Apocrita</taxon>
        <taxon>Proctotrupomorpha</taxon>
        <taxon>Chalcidoidea</taxon>
        <taxon>Agaonidae</taxon>
        <taxon>Agaoninae</taxon>
        <taxon>Ceratosolen</taxon>
    </lineage>
</organism>
<dbReference type="InterPro" id="IPR012170">
    <property type="entry name" value="TFIIH_SSL1/p44"/>
</dbReference>
<dbReference type="InterPro" id="IPR004595">
    <property type="entry name" value="TFIIH_C1-like_dom"/>
</dbReference>
<dbReference type="RefSeq" id="XP_011494824.1">
    <property type="nucleotide sequence ID" value="XM_011496522.1"/>
</dbReference>
<dbReference type="Gene3D" id="3.40.50.410">
    <property type="entry name" value="von Willebrand factor, type A domain"/>
    <property type="match status" value="1"/>
</dbReference>
<dbReference type="PANTHER" id="PTHR12695">
    <property type="entry name" value="GENERAL TRANSCRIPTION FACTOR IIH SUBUNIT 2"/>
    <property type="match status" value="1"/>
</dbReference>
<dbReference type="SUPFAM" id="SSF57889">
    <property type="entry name" value="Cysteine-rich domain"/>
    <property type="match status" value="1"/>
</dbReference>
<dbReference type="InterPro" id="IPR007198">
    <property type="entry name" value="Ssl1-like"/>
</dbReference>
<evidence type="ECO:0000256" key="8">
    <source>
        <dbReference type="ARBA" id="ARBA00023163"/>
    </source>
</evidence>
<dbReference type="CTD" id="40509"/>
<keyword evidence="10 11" id="KW-0539">Nucleus</keyword>
<keyword evidence="16" id="KW-1185">Reference proteome</keyword>
<dbReference type="GO" id="GO:0006289">
    <property type="term" value="P:nucleotide-excision repair"/>
    <property type="evidence" value="ECO:0007669"/>
    <property type="project" value="UniProtKB-UniRule"/>
</dbReference>
<evidence type="ECO:0000256" key="10">
    <source>
        <dbReference type="ARBA" id="ARBA00023242"/>
    </source>
</evidence>
<evidence type="ECO:0000256" key="5">
    <source>
        <dbReference type="ARBA" id="ARBA00022771"/>
    </source>
</evidence>
<evidence type="ECO:0000256" key="6">
    <source>
        <dbReference type="ARBA" id="ARBA00022833"/>
    </source>
</evidence>
<dbReference type="GO" id="GO:0005675">
    <property type="term" value="C:transcription factor TFIIH holo complex"/>
    <property type="evidence" value="ECO:0007669"/>
    <property type="project" value="UniProtKB-UniRule"/>
</dbReference>
<dbReference type="GeneID" id="105359817"/>
<dbReference type="SMART" id="SM00327">
    <property type="entry name" value="VWA"/>
    <property type="match status" value="1"/>
</dbReference>
<evidence type="ECO:0000256" key="3">
    <source>
        <dbReference type="ARBA" id="ARBA00022723"/>
    </source>
</evidence>
<accession>A0AAJ6VM24</accession>
<evidence type="ECO:0000313" key="16">
    <source>
        <dbReference type="Proteomes" id="UP000695007"/>
    </source>
</evidence>
<proteinExistence type="inferred from homology"/>
<dbReference type="Pfam" id="PF07975">
    <property type="entry name" value="C1_4"/>
    <property type="match status" value="1"/>
</dbReference>
<evidence type="ECO:0000256" key="9">
    <source>
        <dbReference type="ARBA" id="ARBA00023204"/>
    </source>
</evidence>
<evidence type="ECO:0000256" key="1">
    <source>
        <dbReference type="ARBA" id="ARBA00004123"/>
    </source>
</evidence>
<dbReference type="Proteomes" id="UP000695007">
    <property type="component" value="Unplaced"/>
</dbReference>
<evidence type="ECO:0000256" key="4">
    <source>
        <dbReference type="ARBA" id="ARBA00022763"/>
    </source>
</evidence>